<organism evidence="1 2">
    <name type="scientific">Gossypium gossypioides</name>
    <name type="common">Mexican cotton</name>
    <name type="synonym">Selera gossypioides</name>
    <dbReference type="NCBI Taxonomy" id="34282"/>
    <lineage>
        <taxon>Eukaryota</taxon>
        <taxon>Viridiplantae</taxon>
        <taxon>Streptophyta</taxon>
        <taxon>Embryophyta</taxon>
        <taxon>Tracheophyta</taxon>
        <taxon>Spermatophyta</taxon>
        <taxon>Magnoliopsida</taxon>
        <taxon>eudicotyledons</taxon>
        <taxon>Gunneridae</taxon>
        <taxon>Pentapetalae</taxon>
        <taxon>rosids</taxon>
        <taxon>malvids</taxon>
        <taxon>Malvales</taxon>
        <taxon>Malvaceae</taxon>
        <taxon>Malvoideae</taxon>
        <taxon>Gossypium</taxon>
    </lineage>
</organism>
<gene>
    <name evidence="1" type="ORF">Gogos_020593</name>
</gene>
<accession>A0A7J9D332</accession>
<comment type="caution">
    <text evidence="1">The sequence shown here is derived from an EMBL/GenBank/DDBJ whole genome shotgun (WGS) entry which is preliminary data.</text>
</comment>
<evidence type="ECO:0000313" key="1">
    <source>
        <dbReference type="EMBL" id="MBA0755147.1"/>
    </source>
</evidence>
<name>A0A7J9D332_GOSGO</name>
<keyword evidence="2" id="KW-1185">Reference proteome</keyword>
<dbReference type="Proteomes" id="UP000593579">
    <property type="component" value="Unassembled WGS sequence"/>
</dbReference>
<protein>
    <submittedName>
        <fullName evidence="1">Uncharacterized protein</fullName>
    </submittedName>
</protein>
<reference evidence="1 2" key="1">
    <citation type="journal article" date="2019" name="Genome Biol. Evol.">
        <title>Insights into the evolution of the New World diploid cottons (Gossypium, subgenus Houzingenia) based on genome sequencing.</title>
        <authorList>
            <person name="Grover C.E."/>
            <person name="Arick M.A. 2nd"/>
            <person name="Thrash A."/>
            <person name="Conover J.L."/>
            <person name="Sanders W.S."/>
            <person name="Peterson D.G."/>
            <person name="Frelichowski J.E."/>
            <person name="Scheffler J.A."/>
            <person name="Scheffler B.E."/>
            <person name="Wendel J.F."/>
        </authorList>
    </citation>
    <scope>NUCLEOTIDE SEQUENCE [LARGE SCALE GENOMIC DNA]</scope>
    <source>
        <strain evidence="1">5</strain>
        <tissue evidence="1">Leaf</tissue>
    </source>
</reference>
<dbReference type="EMBL" id="JABEZY010267846">
    <property type="protein sequence ID" value="MBA0755147.1"/>
    <property type="molecule type" value="Genomic_DNA"/>
</dbReference>
<proteinExistence type="predicted"/>
<dbReference type="AlphaFoldDB" id="A0A7J9D332"/>
<sequence length="21" mass="2495">MTNLLVFIIECLLIQKAQEFQ</sequence>
<evidence type="ECO:0000313" key="2">
    <source>
        <dbReference type="Proteomes" id="UP000593579"/>
    </source>
</evidence>